<dbReference type="RefSeq" id="XP_067927274.1">
    <property type="nucleotide sequence ID" value="XM_068060757.1"/>
</dbReference>
<reference evidence="2 3" key="1">
    <citation type="journal article" date="2017" name="Int. J. Parasitol.">
        <title>The genome of the protozoan parasite Cystoisospora suis and a reverse vaccinology approach to identify vaccine candidates.</title>
        <authorList>
            <person name="Palmieri N."/>
            <person name="Shrestha A."/>
            <person name="Ruttkowski B."/>
            <person name="Beck T."/>
            <person name="Vogl C."/>
            <person name="Tomley F."/>
            <person name="Blake D.P."/>
            <person name="Joachim A."/>
        </authorList>
    </citation>
    <scope>NUCLEOTIDE SEQUENCE [LARGE SCALE GENOMIC DNA]</scope>
    <source>
        <strain evidence="2 3">Wien I</strain>
    </source>
</reference>
<organism evidence="2 3">
    <name type="scientific">Cystoisospora suis</name>
    <dbReference type="NCBI Taxonomy" id="483139"/>
    <lineage>
        <taxon>Eukaryota</taxon>
        <taxon>Sar</taxon>
        <taxon>Alveolata</taxon>
        <taxon>Apicomplexa</taxon>
        <taxon>Conoidasida</taxon>
        <taxon>Coccidia</taxon>
        <taxon>Eucoccidiorida</taxon>
        <taxon>Eimeriorina</taxon>
        <taxon>Sarcocystidae</taxon>
        <taxon>Cystoisospora</taxon>
    </lineage>
</organism>
<proteinExistence type="predicted"/>
<evidence type="ECO:0000313" key="2">
    <source>
        <dbReference type="EMBL" id="PHJ25628.1"/>
    </source>
</evidence>
<dbReference type="VEuPathDB" id="ToxoDB:CSUI_000523"/>
<comment type="caution">
    <text evidence="2">The sequence shown here is derived from an EMBL/GenBank/DDBJ whole genome shotgun (WGS) entry which is preliminary data.</text>
</comment>
<dbReference type="GeneID" id="94423968"/>
<dbReference type="AlphaFoldDB" id="A0A2C6LF65"/>
<protein>
    <submittedName>
        <fullName evidence="2">Uncharacterized protein</fullName>
    </submittedName>
</protein>
<dbReference type="Proteomes" id="UP000221165">
    <property type="component" value="Unassembled WGS sequence"/>
</dbReference>
<keyword evidence="3" id="KW-1185">Reference proteome</keyword>
<feature type="region of interest" description="Disordered" evidence="1">
    <location>
        <begin position="638"/>
        <end position="759"/>
    </location>
</feature>
<evidence type="ECO:0000256" key="1">
    <source>
        <dbReference type="SAM" id="MobiDB-lite"/>
    </source>
</evidence>
<accession>A0A2C6LF65</accession>
<feature type="compositionally biased region" description="Basic and acidic residues" evidence="1">
    <location>
        <begin position="731"/>
        <end position="759"/>
    </location>
</feature>
<feature type="compositionally biased region" description="Basic and acidic residues" evidence="1">
    <location>
        <begin position="676"/>
        <end position="713"/>
    </location>
</feature>
<gene>
    <name evidence="2" type="ORF">CSUI_000523</name>
</gene>
<feature type="compositionally biased region" description="Basic and acidic residues" evidence="1">
    <location>
        <begin position="424"/>
        <end position="434"/>
    </location>
</feature>
<sequence length="836" mass="99101">MGICFFLLRCLVSSEESERRSAVLHRLKRPLISSYSSFQRTVRRDLLSLHSVKRHRWRFFLFLLYHLLFLFQQVQAKRFVSCGRGASYGDERDLLKAFSSSLPTFPRHLKGEGHTRKSYPERKLSSTSFLHSHQRSIARAPLFFLSSAPFSHPPNLLTTPASFSSPLSCKSFSRHWNVLSLKDTGGRIRDRTRSGCCFSPFPYHEKEEDMYDHRTTSLCMARSRSRPIYRAPHPGLKQLVLREKFWMRFEPNRNRLLHTPEYQELLFYSQQHKKRRAASSSTDTRTLCKDKEEEDDDEDIERMARDLDQEERDQLHKREVAYKRQQPKFRPKKVWGTGRWRKEEGYLLTLLDSHRQKVLDHVKKRMERKIAFQRHNERQRRMHASSMSAHDSSSQKEGRSQESERIHDNLHHRSCPKTAFSSSMHEKERKTEKHQEYQLRLNMIYNSLSYSFVIMEVVPHLAWLEQKHQRDSLNAWKRRWHQAKDEEEEQETVGRENKKKQKRKTEEEDHEDIDSKRRSFTNFPSSSSLSLLQQVQGLHRKKKLWRASQQVLSVYEQQRMLLGNVSFLDSIAQKKREHFYRKRTSREEAEEERQMNLLRIAAARTRTAYIQFVADLHFVFTSFEELLTDGLEALLNFHPATDKEDREQQENSREDDETRSYLPSSPFCHPHMAAGEGRKEEKLSSSEGREEARRELEDNTAAEREGEKEDSSHDLGYQMEARGEEEDQEEVGEKREKEREKACVDDNKVKDEEKERKRGQEIWRSQQILEEFVSSLSFQKGSRSADDLFSVCYLLKRNPPSPSPEAQDFILRIADLFHRDFISESSHRHAPIDLCF</sequence>
<feature type="compositionally biased region" description="Basic and acidic residues" evidence="1">
    <location>
        <begin position="640"/>
        <end position="659"/>
    </location>
</feature>
<feature type="region of interest" description="Disordered" evidence="1">
    <location>
        <begin position="273"/>
        <end position="300"/>
    </location>
</feature>
<dbReference type="EMBL" id="MIGC01000191">
    <property type="protein sequence ID" value="PHJ25628.1"/>
    <property type="molecule type" value="Genomic_DNA"/>
</dbReference>
<feature type="compositionally biased region" description="Basic and acidic residues" evidence="1">
    <location>
        <begin position="393"/>
        <end position="411"/>
    </location>
</feature>
<feature type="region of interest" description="Disordered" evidence="1">
    <location>
        <begin position="370"/>
        <end position="434"/>
    </location>
</feature>
<name>A0A2C6LF65_9APIC</name>
<evidence type="ECO:0000313" key="3">
    <source>
        <dbReference type="Proteomes" id="UP000221165"/>
    </source>
</evidence>
<feature type="region of interest" description="Disordered" evidence="1">
    <location>
        <begin position="483"/>
        <end position="524"/>
    </location>
</feature>
<dbReference type="OrthoDB" id="333453at2759"/>
<feature type="non-terminal residue" evidence="2">
    <location>
        <position position="836"/>
    </location>
</feature>